<dbReference type="GO" id="GO:0005524">
    <property type="term" value="F:ATP binding"/>
    <property type="evidence" value="ECO:0007669"/>
    <property type="project" value="UniProtKB-KW"/>
</dbReference>
<dbReference type="PANTHER" id="PTHR42855:SF2">
    <property type="entry name" value="DRUG RESISTANCE ABC TRANSPORTER,ATP-BINDING PROTEIN"/>
    <property type="match status" value="1"/>
</dbReference>
<protein>
    <submittedName>
        <fullName evidence="6">ABC transporter ATP-binding protein</fullName>
    </submittedName>
</protein>
<dbReference type="PANTHER" id="PTHR42855">
    <property type="entry name" value="ABC TRANSPORTER ATP-BINDING SUBUNIT"/>
    <property type="match status" value="1"/>
</dbReference>
<dbReference type="GO" id="GO:0016887">
    <property type="term" value="F:ATP hydrolysis activity"/>
    <property type="evidence" value="ECO:0007669"/>
    <property type="project" value="InterPro"/>
</dbReference>
<accession>A0A2J0KSP6</accession>
<proteinExistence type="predicted"/>
<evidence type="ECO:0000256" key="1">
    <source>
        <dbReference type="ARBA" id="ARBA00022741"/>
    </source>
</evidence>
<evidence type="ECO:0000256" key="2">
    <source>
        <dbReference type="ARBA" id="ARBA00022840"/>
    </source>
</evidence>
<dbReference type="SMART" id="SM00382">
    <property type="entry name" value="AAA"/>
    <property type="match status" value="2"/>
</dbReference>
<dbReference type="Pfam" id="PF12848">
    <property type="entry name" value="ABC_tran_Xtn"/>
    <property type="match status" value="1"/>
</dbReference>
<evidence type="ECO:0000313" key="6">
    <source>
        <dbReference type="EMBL" id="PIU40809.1"/>
    </source>
</evidence>
<evidence type="ECO:0000259" key="5">
    <source>
        <dbReference type="PROSITE" id="PS50893"/>
    </source>
</evidence>
<evidence type="ECO:0000256" key="4">
    <source>
        <dbReference type="SAM" id="MobiDB-lite"/>
    </source>
</evidence>
<gene>
    <name evidence="6" type="ORF">COS99_08810</name>
</gene>
<feature type="region of interest" description="Disordered" evidence="4">
    <location>
        <begin position="495"/>
        <end position="538"/>
    </location>
</feature>
<dbReference type="InterPro" id="IPR003593">
    <property type="entry name" value="AAA+_ATPase"/>
</dbReference>
<dbReference type="InterPro" id="IPR017871">
    <property type="entry name" value="ABC_transporter-like_CS"/>
</dbReference>
<dbReference type="SUPFAM" id="SSF52540">
    <property type="entry name" value="P-loop containing nucleoside triphosphate hydrolases"/>
    <property type="match status" value="2"/>
</dbReference>
<feature type="compositionally biased region" description="Basic and acidic residues" evidence="4">
    <location>
        <begin position="526"/>
        <end position="538"/>
    </location>
</feature>
<dbReference type="PROSITE" id="PS00211">
    <property type="entry name" value="ABC_TRANSPORTER_1"/>
    <property type="match status" value="1"/>
</dbReference>
<keyword evidence="1" id="KW-0547">Nucleotide-binding</keyword>
<dbReference type="InterPro" id="IPR003439">
    <property type="entry name" value="ABC_transporter-like_ATP-bd"/>
</dbReference>
<evidence type="ECO:0000256" key="3">
    <source>
        <dbReference type="SAM" id="Coils"/>
    </source>
</evidence>
<reference evidence="6 7" key="1">
    <citation type="submission" date="2017-09" db="EMBL/GenBank/DDBJ databases">
        <title>Depth-based differentiation of microbial function through sediment-hosted aquifers and enrichment of novel symbionts in the deep terrestrial subsurface.</title>
        <authorList>
            <person name="Probst A.J."/>
            <person name="Ladd B."/>
            <person name="Jarett J.K."/>
            <person name="Geller-Mcgrath D.E."/>
            <person name="Sieber C.M."/>
            <person name="Emerson J.B."/>
            <person name="Anantharaman K."/>
            <person name="Thomas B.C."/>
            <person name="Malmstrom R."/>
            <person name="Stieglmeier M."/>
            <person name="Klingl A."/>
            <person name="Woyke T."/>
            <person name="Ryan C.M."/>
            <person name="Banfield J.F."/>
        </authorList>
    </citation>
    <scope>NUCLEOTIDE SEQUENCE [LARGE SCALE GENOMIC DNA]</scope>
    <source>
        <strain evidence="6">CG07_land_8_20_14_0_80_42_15</strain>
    </source>
</reference>
<keyword evidence="2 6" id="KW-0067">ATP-binding</keyword>
<feature type="domain" description="ABC transporter" evidence="5">
    <location>
        <begin position="2"/>
        <end position="216"/>
    </location>
</feature>
<name>A0A2J0KSP6_9BACT</name>
<evidence type="ECO:0000313" key="7">
    <source>
        <dbReference type="Proteomes" id="UP000230052"/>
    </source>
</evidence>
<feature type="coiled-coil region" evidence="3">
    <location>
        <begin position="547"/>
        <end position="581"/>
    </location>
</feature>
<dbReference type="PROSITE" id="PS50893">
    <property type="entry name" value="ABC_TRANSPORTER_2"/>
    <property type="match status" value="2"/>
</dbReference>
<sequence>MISVKNIYKRYGTRVLFSDASFDVGAGEKIGLVGRNGQGKTTLFRILAGEEEPDEGKVFLPNNYSIGYLGQHLKFTKPTVLDEGCVGLHPEEIGGEWKVKKILSGLGFREEDFNRNPSEFSGGFQMRIALAKTLVSEPNMLLLDEPTNFLDIVSIRWLEKFLRSWKDELIVISHDRDLVDSVTTHILGIHRGLVRKIKGPTGKYYAQLYKEEEIYEKRRVEDEKKRKQIMEYVNTFRSKASHAKGVQSSIKKLEKMGKLDKLEEIRTLSFSFNYEPFRSRQIMDVNDLTFSYDGREPYLINGLSFAVNRHDKICVVGKNGKGKTTLLKLLSGRLKPVSGSVKTHTAAVPDYYEQANTADLNDELTVEEEISQGRAFIDKSRVRRICGAMMFSGDDAEKKIKVLSGGERSRVLLGKLLVTPSNILFLDEPTHHLDIESCQAMMDAVRDFEGAALVVAHDEHFLNTVATKLIVFKNDRVFLYPGNYRDFLDSVGWEEDDENKPAAKPPHLPGIEPSLSEVPPASPKSEAGREVKGHKSEITRKARAEFNAMRSKILKQLEENIKSLEDEIVSSEGRMAAMNEELMKSSTKGGPGAIRRSELSRGLKALADKIDSCYSKLDIATKAYNAEKRKYSNE</sequence>
<dbReference type="Pfam" id="PF00005">
    <property type="entry name" value="ABC_tran"/>
    <property type="match status" value="2"/>
</dbReference>
<comment type="caution">
    <text evidence="6">The sequence shown here is derived from an EMBL/GenBank/DDBJ whole genome shotgun (WGS) entry which is preliminary data.</text>
</comment>
<keyword evidence="3" id="KW-0175">Coiled coil</keyword>
<organism evidence="6 7">
    <name type="scientific">Candidatus Aquitaenariimonas noxiae</name>
    <dbReference type="NCBI Taxonomy" id="1974741"/>
    <lineage>
        <taxon>Bacteria</taxon>
        <taxon>Pseudomonadati</taxon>
        <taxon>Candidatus Omnitrophota</taxon>
        <taxon>Candidatus Aquitaenariimonas</taxon>
    </lineage>
</organism>
<dbReference type="InterPro" id="IPR051309">
    <property type="entry name" value="ABCF_ATPase"/>
</dbReference>
<feature type="domain" description="ABC transporter" evidence="5">
    <location>
        <begin position="283"/>
        <end position="500"/>
    </location>
</feature>
<dbReference type="InterPro" id="IPR032781">
    <property type="entry name" value="ABC_tran_Xtn"/>
</dbReference>
<dbReference type="AlphaFoldDB" id="A0A2J0KSP6"/>
<dbReference type="CDD" id="cd03221">
    <property type="entry name" value="ABCF_EF-3"/>
    <property type="match status" value="2"/>
</dbReference>
<dbReference type="InterPro" id="IPR027417">
    <property type="entry name" value="P-loop_NTPase"/>
</dbReference>
<dbReference type="Proteomes" id="UP000230052">
    <property type="component" value="Unassembled WGS sequence"/>
</dbReference>
<dbReference type="EMBL" id="PEWV01000078">
    <property type="protein sequence ID" value="PIU40809.1"/>
    <property type="molecule type" value="Genomic_DNA"/>
</dbReference>
<dbReference type="Gene3D" id="3.40.50.300">
    <property type="entry name" value="P-loop containing nucleotide triphosphate hydrolases"/>
    <property type="match status" value="2"/>
</dbReference>